<evidence type="ECO:0000313" key="2">
    <source>
        <dbReference type="Proteomes" id="UP000780801"/>
    </source>
</evidence>
<gene>
    <name evidence="1" type="ORF">BGW38_002175</name>
</gene>
<dbReference type="AlphaFoldDB" id="A0A9P6G3C7"/>
<dbReference type="Proteomes" id="UP000780801">
    <property type="component" value="Unassembled WGS sequence"/>
</dbReference>
<accession>A0A9P6G3C7</accession>
<proteinExistence type="predicted"/>
<name>A0A9P6G3C7_9FUNG</name>
<protein>
    <submittedName>
        <fullName evidence="1">Uncharacterized protein</fullName>
    </submittedName>
</protein>
<comment type="caution">
    <text evidence="1">The sequence shown here is derived from an EMBL/GenBank/DDBJ whole genome shotgun (WGS) entry which is preliminary data.</text>
</comment>
<dbReference type="EMBL" id="JAABOA010000174">
    <property type="protein sequence ID" value="KAF9585485.1"/>
    <property type="molecule type" value="Genomic_DNA"/>
</dbReference>
<evidence type="ECO:0000313" key="1">
    <source>
        <dbReference type="EMBL" id="KAF9585485.1"/>
    </source>
</evidence>
<organism evidence="1 2">
    <name type="scientific">Lunasporangiospora selenospora</name>
    <dbReference type="NCBI Taxonomy" id="979761"/>
    <lineage>
        <taxon>Eukaryota</taxon>
        <taxon>Fungi</taxon>
        <taxon>Fungi incertae sedis</taxon>
        <taxon>Mucoromycota</taxon>
        <taxon>Mortierellomycotina</taxon>
        <taxon>Mortierellomycetes</taxon>
        <taxon>Mortierellales</taxon>
        <taxon>Mortierellaceae</taxon>
        <taxon>Lunasporangiospora</taxon>
    </lineage>
</organism>
<reference evidence="1" key="1">
    <citation type="journal article" date="2020" name="Fungal Divers.">
        <title>Resolving the Mortierellaceae phylogeny through synthesis of multi-gene phylogenetics and phylogenomics.</title>
        <authorList>
            <person name="Vandepol N."/>
            <person name="Liber J."/>
            <person name="Desiro A."/>
            <person name="Na H."/>
            <person name="Kennedy M."/>
            <person name="Barry K."/>
            <person name="Grigoriev I.V."/>
            <person name="Miller A.N."/>
            <person name="O'Donnell K."/>
            <person name="Stajich J.E."/>
            <person name="Bonito G."/>
        </authorList>
    </citation>
    <scope>NUCLEOTIDE SEQUENCE</scope>
    <source>
        <strain evidence="1">KOD1015</strain>
    </source>
</reference>
<sequence>MVLAVCRNVELGEVLVELVGVRLGVDTAEAEVEVETVDARPRERVEDCVGVTAVVFDAGVGRETTPEVEATLRPELEAVDGVLARDEVEGDLRIDGDEGMALSVRAVDEALPRVDEGDDDTEEVEAAEEELVALVEVAEVVLVELPARMLAGMAGRVRVVFAAKEEAGEDDGEEVEAAARIREVEPVAERVEALLTDGGDRGVPVAERVEALLTDGGDRGVPVRAKVVSGDLAVVALESDPAGAVARAFAADPVPVPVLVPVEPLPMLVAVFFAGEDEGWGVIFFLLAVPMGLLVC</sequence>
<keyword evidence="2" id="KW-1185">Reference proteome</keyword>